<proteinExistence type="predicted"/>
<accession>A0AC34FKE8</accession>
<dbReference type="Proteomes" id="UP000887579">
    <property type="component" value="Unplaced"/>
</dbReference>
<evidence type="ECO:0000313" key="2">
    <source>
        <dbReference type="WBParaSite" id="ES5_v2.g17795.t1"/>
    </source>
</evidence>
<sequence>MPFRKLYDKSFVEMENDKRHGNVDSKTNVYVWHEPYKMISIVTKKALNEFMKEELTKNLHKIIGLDCEAGIPPEEVAAEKAKYGFAISRNLKVSSLQLAISGYLYFIDIQVLSENEEMDDEEWKKFFQTLFHPERTIVGFSLINDFRFINARFPFLRELMRESKKMLCLSQLSEAIRKNGEKQTFEIVFENQHPANNSLAALSYHILGLKMDKYFQKKNWTNRPLNVNQKLYAVTDALVVVLIKDEIQYRLEIKMDADKAFEIMEKGILKNRKF</sequence>
<evidence type="ECO:0000313" key="1">
    <source>
        <dbReference type="Proteomes" id="UP000887579"/>
    </source>
</evidence>
<dbReference type="WBParaSite" id="ES5_v2.g17795.t1">
    <property type="protein sequence ID" value="ES5_v2.g17795.t1"/>
    <property type="gene ID" value="ES5_v2.g17795"/>
</dbReference>
<reference evidence="2" key="1">
    <citation type="submission" date="2022-11" db="UniProtKB">
        <authorList>
            <consortium name="WormBaseParasite"/>
        </authorList>
    </citation>
    <scope>IDENTIFICATION</scope>
</reference>
<organism evidence="1 2">
    <name type="scientific">Panagrolaimus sp. ES5</name>
    <dbReference type="NCBI Taxonomy" id="591445"/>
    <lineage>
        <taxon>Eukaryota</taxon>
        <taxon>Metazoa</taxon>
        <taxon>Ecdysozoa</taxon>
        <taxon>Nematoda</taxon>
        <taxon>Chromadorea</taxon>
        <taxon>Rhabditida</taxon>
        <taxon>Tylenchina</taxon>
        <taxon>Panagrolaimomorpha</taxon>
        <taxon>Panagrolaimoidea</taxon>
        <taxon>Panagrolaimidae</taxon>
        <taxon>Panagrolaimus</taxon>
    </lineage>
</organism>
<protein>
    <submittedName>
        <fullName evidence="2">3'-5' exonuclease domain-containing protein</fullName>
    </submittedName>
</protein>
<name>A0AC34FKE8_9BILA</name>